<organism evidence="4 5">
    <name type="scientific">Candidatus Haliotispira prima</name>
    <dbReference type="NCBI Taxonomy" id="3034016"/>
    <lineage>
        <taxon>Bacteria</taxon>
        <taxon>Pseudomonadati</taxon>
        <taxon>Spirochaetota</taxon>
        <taxon>Spirochaetia</taxon>
        <taxon>Spirochaetales</taxon>
        <taxon>Spirochaetaceae</taxon>
        <taxon>Candidatus Haliotispira</taxon>
    </lineage>
</organism>
<reference evidence="4 5" key="1">
    <citation type="submission" date="2023-04" db="EMBL/GenBank/DDBJ databases">
        <title>Spirochaete genome identified in red abalone sample constitutes a novel genus.</title>
        <authorList>
            <person name="Sharma S.P."/>
            <person name="Purcell C.M."/>
            <person name="Hyde J.R."/>
            <person name="Severin A.J."/>
        </authorList>
    </citation>
    <scope>NUCLEOTIDE SEQUENCE [LARGE SCALE GENOMIC DNA]</scope>
    <source>
        <strain evidence="4 5">SP-2023</strain>
    </source>
</reference>
<evidence type="ECO:0000313" key="5">
    <source>
        <dbReference type="Proteomes" id="UP001228690"/>
    </source>
</evidence>
<protein>
    <submittedName>
        <fullName evidence="4">Kelch repeat-containing protein</fullName>
    </submittedName>
</protein>
<feature type="transmembrane region" description="Helical" evidence="3">
    <location>
        <begin position="40"/>
        <end position="62"/>
    </location>
</feature>
<keyword evidence="3" id="KW-1133">Transmembrane helix</keyword>
<keyword evidence="3" id="KW-0812">Transmembrane</keyword>
<dbReference type="SUPFAM" id="SSF117281">
    <property type="entry name" value="Kelch motif"/>
    <property type="match status" value="2"/>
</dbReference>
<proteinExistence type="predicted"/>
<dbReference type="Pfam" id="PF24681">
    <property type="entry name" value="Kelch_KLHDC2_KLHL20_DRC7"/>
    <property type="match status" value="1"/>
</dbReference>
<evidence type="ECO:0000313" key="4">
    <source>
        <dbReference type="EMBL" id="WGK69724.1"/>
    </source>
</evidence>
<keyword evidence="3" id="KW-0472">Membrane</keyword>
<dbReference type="PANTHER" id="PTHR46093">
    <property type="entry name" value="ACYL-COA-BINDING DOMAIN-CONTAINING PROTEIN 5"/>
    <property type="match status" value="1"/>
</dbReference>
<evidence type="ECO:0000256" key="3">
    <source>
        <dbReference type="SAM" id="Phobius"/>
    </source>
</evidence>
<dbReference type="EMBL" id="CP123443">
    <property type="protein sequence ID" value="WGK69724.1"/>
    <property type="molecule type" value="Genomic_DNA"/>
</dbReference>
<dbReference type="Proteomes" id="UP001228690">
    <property type="component" value="Chromosome"/>
</dbReference>
<name>A0ABY8MIA2_9SPIO</name>
<sequence>MKRRNKMLTDIGINSTISNIPLLLENKHLLRLSTNGPKPFYLLSFRLLPFLFLSVLGLSLLACDPLSDGGTRVQIRGTITYSVIDLGTTPTVRASNPVWANKAAGQTVSYAITNRPGAANATKVTIDSGSGTVTVAADTVRADLGRYTIRATGSNKYTGTVDTDITITMSGTWIPETRSGMFGARSGHTAVVLSNEIYVIGGIDSSKSTRNDVWKSANGSFWTEATGSAGFSARSAHAAVVFGNEIYVIGGVESSFSTQNDVWKSANGVTWRQVTGSAGFSARSAHTAVVFGNEIYVIGGNDGAERNDVWKSADGASWKQVTDSAAFSTRHSHTSVVFGNEIYVIGGYTETRYLRAANDVWKSADGITWTQVTDSAAFPARPNHASVVFGNEIFVMGGDPFRSEENDVWSSADGTTWTQIKSTPAFPFLVGAAAVVLNDSIFVIAGNNGTTQQSGVWRYR</sequence>
<dbReference type="RefSeq" id="WP_326927910.1">
    <property type="nucleotide sequence ID" value="NZ_CP123443.1"/>
</dbReference>
<evidence type="ECO:0000256" key="1">
    <source>
        <dbReference type="ARBA" id="ARBA00022441"/>
    </source>
</evidence>
<dbReference type="PANTHER" id="PTHR46093:SF18">
    <property type="entry name" value="FIBRONECTIN TYPE-III DOMAIN-CONTAINING PROTEIN"/>
    <property type="match status" value="1"/>
</dbReference>
<keyword evidence="1" id="KW-0880">Kelch repeat</keyword>
<keyword evidence="5" id="KW-1185">Reference proteome</keyword>
<evidence type="ECO:0000256" key="2">
    <source>
        <dbReference type="ARBA" id="ARBA00022737"/>
    </source>
</evidence>
<dbReference type="InterPro" id="IPR015915">
    <property type="entry name" value="Kelch-typ_b-propeller"/>
</dbReference>
<keyword evidence="2" id="KW-0677">Repeat</keyword>
<dbReference type="Gene3D" id="2.120.10.80">
    <property type="entry name" value="Kelch-type beta propeller"/>
    <property type="match status" value="2"/>
</dbReference>
<accession>A0ABY8MIA2</accession>
<gene>
    <name evidence="4" type="ORF">P0082_02350</name>
</gene>